<dbReference type="Proteomes" id="UP000186074">
    <property type="component" value="Chromosome"/>
</dbReference>
<proteinExistence type="predicted"/>
<keyword evidence="1" id="KW-0472">Membrane</keyword>
<accession>A0A1P8KIG4</accession>
<protein>
    <submittedName>
        <fullName evidence="2">Uncharacterized protein</fullName>
    </submittedName>
</protein>
<gene>
    <name evidence="2" type="ORF">LPB137_00095</name>
</gene>
<reference evidence="2 3" key="1">
    <citation type="submission" date="2017-01" db="EMBL/GenBank/DDBJ databases">
        <title>Genome sequencing of Arcobacter sp. LPB0137.</title>
        <authorList>
            <person name="Lee G.-W."/>
            <person name="Yi H."/>
        </authorList>
    </citation>
    <scope>NUCLEOTIDE SEQUENCE [LARGE SCALE GENOMIC DNA]</scope>
    <source>
        <strain evidence="2 3">LPB0137</strain>
    </source>
</reference>
<keyword evidence="1" id="KW-1133">Transmembrane helix</keyword>
<dbReference type="KEGG" id="alp:LPB137_00095"/>
<dbReference type="RefSeq" id="WP_076082708.1">
    <property type="nucleotide sequence ID" value="NZ_CP019070.1"/>
</dbReference>
<evidence type="ECO:0000313" key="2">
    <source>
        <dbReference type="EMBL" id="APW64340.1"/>
    </source>
</evidence>
<evidence type="ECO:0000256" key="1">
    <source>
        <dbReference type="SAM" id="Phobius"/>
    </source>
</evidence>
<dbReference type="EMBL" id="CP019070">
    <property type="protein sequence ID" value="APW64340.1"/>
    <property type="molecule type" value="Genomic_DNA"/>
</dbReference>
<feature type="transmembrane region" description="Helical" evidence="1">
    <location>
        <begin position="6"/>
        <end position="26"/>
    </location>
</feature>
<sequence>MIETASLIVVNLLIAAIIGMVIGYLIGKNSGNTFKPSNNEKHDNKNDTMDVKSKSSVNPIFRKNSNVDNKPLILSSPRPSGKDNLIKIKGIDSKVEKDLNKLGIFHFNQIASWSSKNCDWIEEFLLLPGSAKKHQWVEQAKILETGKETVYSQKVENEEIKV</sequence>
<dbReference type="AlphaFoldDB" id="A0A1P8KIG4"/>
<keyword evidence="1" id="KW-0812">Transmembrane</keyword>
<name>A0A1P8KIG4_9BACT</name>
<keyword evidence="3" id="KW-1185">Reference proteome</keyword>
<evidence type="ECO:0000313" key="3">
    <source>
        <dbReference type="Proteomes" id="UP000186074"/>
    </source>
</evidence>
<dbReference type="STRING" id="1850254.LPB137_00095"/>
<organism evidence="2 3">
    <name type="scientific">Poseidonibacter parvus</name>
    <dbReference type="NCBI Taxonomy" id="1850254"/>
    <lineage>
        <taxon>Bacteria</taxon>
        <taxon>Pseudomonadati</taxon>
        <taxon>Campylobacterota</taxon>
        <taxon>Epsilonproteobacteria</taxon>
        <taxon>Campylobacterales</taxon>
        <taxon>Arcobacteraceae</taxon>
        <taxon>Poseidonibacter</taxon>
    </lineage>
</organism>
<dbReference type="OrthoDB" id="9807941at2"/>